<reference evidence="1 2" key="1">
    <citation type="journal article" date="2016" name="Nat. Commun.">
        <title>Thousands of microbial genomes shed light on interconnected biogeochemical processes in an aquifer system.</title>
        <authorList>
            <person name="Anantharaman K."/>
            <person name="Brown C.T."/>
            <person name="Hug L.A."/>
            <person name="Sharon I."/>
            <person name="Castelle C.J."/>
            <person name="Probst A.J."/>
            <person name="Thomas B.C."/>
            <person name="Singh A."/>
            <person name="Wilkins M.J."/>
            <person name="Karaoz U."/>
            <person name="Brodie E.L."/>
            <person name="Williams K.H."/>
            <person name="Hubbard S.S."/>
            <person name="Banfield J.F."/>
        </authorList>
    </citation>
    <scope>NUCLEOTIDE SEQUENCE [LARGE SCALE GENOMIC DNA]</scope>
</reference>
<comment type="caution">
    <text evidence="1">The sequence shown here is derived from an EMBL/GenBank/DDBJ whole genome shotgun (WGS) entry which is preliminary data.</text>
</comment>
<name>A0A1F6D8X9_9BACT</name>
<dbReference type="EMBL" id="MFKX01000026">
    <property type="protein sequence ID" value="OGG57462.1"/>
    <property type="molecule type" value="Genomic_DNA"/>
</dbReference>
<accession>A0A1F6D8X9</accession>
<proteinExistence type="predicted"/>
<organism evidence="1 2">
    <name type="scientific">Candidatus Kaiserbacteria bacterium RIFCSPHIGHO2_01_FULL_55_17</name>
    <dbReference type="NCBI Taxonomy" id="1798484"/>
    <lineage>
        <taxon>Bacteria</taxon>
        <taxon>Candidatus Kaiseribacteriota</taxon>
    </lineage>
</organism>
<dbReference type="AlphaFoldDB" id="A0A1F6D8X9"/>
<evidence type="ECO:0000313" key="1">
    <source>
        <dbReference type="EMBL" id="OGG57462.1"/>
    </source>
</evidence>
<evidence type="ECO:0000313" key="2">
    <source>
        <dbReference type="Proteomes" id="UP000177958"/>
    </source>
</evidence>
<gene>
    <name evidence="1" type="ORF">A2853_03835</name>
</gene>
<protein>
    <submittedName>
        <fullName evidence="1">Uncharacterized protein</fullName>
    </submittedName>
</protein>
<sequence>MPTTARLLGRSESYFRMETPSDLCAVCRLVEKANPSDGFLFNDLQTVENELKDARRPFPPTHYAVNKGLETAVARLKQLHVVGAI</sequence>
<dbReference type="Proteomes" id="UP000177958">
    <property type="component" value="Unassembled WGS sequence"/>
</dbReference>